<evidence type="ECO:0000256" key="2">
    <source>
        <dbReference type="ARBA" id="ARBA00023015"/>
    </source>
</evidence>
<name>A0A7V8FXA0_9BURK</name>
<dbReference type="InterPro" id="IPR005119">
    <property type="entry name" value="LysR_subst-bd"/>
</dbReference>
<sequence length="297" mass="33315">MLNRLEMIRIFCAAADAGSFKEAAVRLGISPQAVTRAIKELERLQGEMLFHRNTRQVRITAFGEALAGRARTGLRELDDLFDSGTAKEEDEMSGMVRLAAPSALGRGRLLPIVAQLAAQHPGLRFDLRLTDQLADVVGEKIDIGIRVGSLRDNRFVVRRLGKARFHVVATPRFLRRHGRPTSIEQLQALPCTGILDRDTGRLWPWVFSRERQMNAAGARFLCDDSEAEYLLVRSGQAIGQIAGFLVDQDIADGKLVPVMEDFEPDPWEMYLYRPQRGPMPARLRLVFDTLARELAPQ</sequence>
<dbReference type="GO" id="GO:0043565">
    <property type="term" value="F:sequence-specific DNA binding"/>
    <property type="evidence" value="ECO:0007669"/>
    <property type="project" value="TreeGrafter"/>
</dbReference>
<dbReference type="GO" id="GO:0003700">
    <property type="term" value="F:DNA-binding transcription factor activity"/>
    <property type="evidence" value="ECO:0007669"/>
    <property type="project" value="InterPro"/>
</dbReference>
<evidence type="ECO:0000259" key="5">
    <source>
        <dbReference type="PROSITE" id="PS50931"/>
    </source>
</evidence>
<dbReference type="PANTHER" id="PTHR30537:SF5">
    <property type="entry name" value="HTH-TYPE TRANSCRIPTIONAL ACTIVATOR TTDR-RELATED"/>
    <property type="match status" value="1"/>
</dbReference>
<dbReference type="EMBL" id="WNDX01000046">
    <property type="protein sequence ID" value="KAF1044241.1"/>
    <property type="molecule type" value="Genomic_DNA"/>
</dbReference>
<dbReference type="GO" id="GO:0006351">
    <property type="term" value="P:DNA-templated transcription"/>
    <property type="evidence" value="ECO:0007669"/>
    <property type="project" value="TreeGrafter"/>
</dbReference>
<comment type="similarity">
    <text evidence="1">Belongs to the LysR transcriptional regulatory family.</text>
</comment>
<dbReference type="PROSITE" id="PS50931">
    <property type="entry name" value="HTH_LYSR"/>
    <property type="match status" value="1"/>
</dbReference>
<keyword evidence="2" id="KW-0805">Transcription regulation</keyword>
<gene>
    <name evidence="6" type="primary">dmlR_13</name>
    <name evidence="6" type="ORF">GAK35_01836</name>
</gene>
<evidence type="ECO:0000256" key="3">
    <source>
        <dbReference type="ARBA" id="ARBA00023125"/>
    </source>
</evidence>
<dbReference type="AlphaFoldDB" id="A0A7V8FXA0"/>
<evidence type="ECO:0000313" key="6">
    <source>
        <dbReference type="EMBL" id="KAF1044241.1"/>
    </source>
</evidence>
<comment type="caution">
    <text evidence="6">The sequence shown here is derived from an EMBL/GenBank/DDBJ whole genome shotgun (WGS) entry which is preliminary data.</text>
</comment>
<dbReference type="PANTHER" id="PTHR30537">
    <property type="entry name" value="HTH-TYPE TRANSCRIPTIONAL REGULATOR"/>
    <property type="match status" value="1"/>
</dbReference>
<dbReference type="SUPFAM" id="SSF46785">
    <property type="entry name" value="Winged helix' DNA-binding domain"/>
    <property type="match status" value="1"/>
</dbReference>
<dbReference type="InterPro" id="IPR000847">
    <property type="entry name" value="LysR_HTH_N"/>
</dbReference>
<dbReference type="CDD" id="cd08422">
    <property type="entry name" value="PBP2_CrgA_like"/>
    <property type="match status" value="1"/>
</dbReference>
<dbReference type="InterPro" id="IPR036390">
    <property type="entry name" value="WH_DNA-bd_sf"/>
</dbReference>
<dbReference type="Gene3D" id="3.40.190.290">
    <property type="match status" value="1"/>
</dbReference>
<dbReference type="Pfam" id="PF03466">
    <property type="entry name" value="LysR_substrate"/>
    <property type="match status" value="1"/>
</dbReference>
<evidence type="ECO:0000256" key="4">
    <source>
        <dbReference type="ARBA" id="ARBA00023163"/>
    </source>
</evidence>
<proteinExistence type="inferred from homology"/>
<dbReference type="Proteomes" id="UP000462435">
    <property type="component" value="Unassembled WGS sequence"/>
</dbReference>
<dbReference type="Pfam" id="PF00126">
    <property type="entry name" value="HTH_1"/>
    <property type="match status" value="1"/>
</dbReference>
<accession>A0A7V8FXA0</accession>
<organism evidence="6 7">
    <name type="scientific">Herbaspirillum frisingense</name>
    <dbReference type="NCBI Taxonomy" id="92645"/>
    <lineage>
        <taxon>Bacteria</taxon>
        <taxon>Pseudomonadati</taxon>
        <taxon>Pseudomonadota</taxon>
        <taxon>Betaproteobacteria</taxon>
        <taxon>Burkholderiales</taxon>
        <taxon>Oxalobacteraceae</taxon>
        <taxon>Herbaspirillum</taxon>
    </lineage>
</organism>
<reference evidence="7" key="1">
    <citation type="journal article" date="2020" name="MBio">
        <title>Horizontal gene transfer to a defensive symbiont with a reduced genome amongst a multipartite beetle microbiome.</title>
        <authorList>
            <person name="Waterworth S.C."/>
            <person name="Florez L.V."/>
            <person name="Rees E.R."/>
            <person name="Hertweck C."/>
            <person name="Kaltenpoth M."/>
            <person name="Kwan J.C."/>
        </authorList>
    </citation>
    <scope>NUCLEOTIDE SEQUENCE [LARGE SCALE GENOMIC DNA]</scope>
</reference>
<protein>
    <submittedName>
        <fullName evidence="6">HTH-type transcriptional regulator DmlR</fullName>
    </submittedName>
</protein>
<dbReference type="InterPro" id="IPR058163">
    <property type="entry name" value="LysR-type_TF_proteobact-type"/>
</dbReference>
<keyword evidence="4" id="KW-0804">Transcription</keyword>
<keyword evidence="3" id="KW-0238">DNA-binding</keyword>
<dbReference type="SUPFAM" id="SSF53850">
    <property type="entry name" value="Periplasmic binding protein-like II"/>
    <property type="match status" value="1"/>
</dbReference>
<feature type="domain" description="HTH lysR-type" evidence="5">
    <location>
        <begin position="1"/>
        <end position="60"/>
    </location>
</feature>
<dbReference type="Gene3D" id="1.10.10.10">
    <property type="entry name" value="Winged helix-like DNA-binding domain superfamily/Winged helix DNA-binding domain"/>
    <property type="match status" value="1"/>
</dbReference>
<dbReference type="InterPro" id="IPR036388">
    <property type="entry name" value="WH-like_DNA-bd_sf"/>
</dbReference>
<evidence type="ECO:0000313" key="7">
    <source>
        <dbReference type="Proteomes" id="UP000462435"/>
    </source>
</evidence>
<evidence type="ECO:0000256" key="1">
    <source>
        <dbReference type="ARBA" id="ARBA00009437"/>
    </source>
</evidence>